<dbReference type="EMBL" id="HBIE01007989">
    <property type="protein sequence ID" value="CAE0307629.1"/>
    <property type="molecule type" value="Transcribed_RNA"/>
</dbReference>
<feature type="transmembrane region" description="Helical" evidence="1">
    <location>
        <begin position="12"/>
        <end position="37"/>
    </location>
</feature>
<dbReference type="AlphaFoldDB" id="A0A7S3HX46"/>
<gene>
    <name evidence="2" type="ORF">FEHR0123_LOCUS2536</name>
</gene>
<name>A0A7S3HX46_9SPIT</name>
<accession>A0A7S3HX46</accession>
<proteinExistence type="predicted"/>
<protein>
    <submittedName>
        <fullName evidence="2">Uncharacterized protein</fullName>
    </submittedName>
</protein>
<evidence type="ECO:0000313" key="2">
    <source>
        <dbReference type="EMBL" id="CAE0307629.1"/>
    </source>
</evidence>
<feature type="transmembrane region" description="Helical" evidence="1">
    <location>
        <begin position="58"/>
        <end position="80"/>
    </location>
</feature>
<keyword evidence="1" id="KW-0812">Transmembrane</keyword>
<keyword evidence="1" id="KW-1133">Transmembrane helix</keyword>
<keyword evidence="1" id="KW-0472">Membrane</keyword>
<evidence type="ECO:0000256" key="1">
    <source>
        <dbReference type="SAM" id="Phobius"/>
    </source>
</evidence>
<reference evidence="2" key="1">
    <citation type="submission" date="2021-01" db="EMBL/GenBank/DDBJ databases">
        <authorList>
            <person name="Corre E."/>
            <person name="Pelletier E."/>
            <person name="Niang G."/>
            <person name="Scheremetjew M."/>
            <person name="Finn R."/>
            <person name="Kale V."/>
            <person name="Holt S."/>
            <person name="Cochrane G."/>
            <person name="Meng A."/>
            <person name="Brown T."/>
            <person name="Cohen L."/>
        </authorList>
    </citation>
    <scope>NUCLEOTIDE SEQUENCE</scope>
    <source>
        <strain evidence="2">Fehren 1</strain>
    </source>
</reference>
<organism evidence="2">
    <name type="scientific">Favella ehrenbergii</name>
    <dbReference type="NCBI Taxonomy" id="182087"/>
    <lineage>
        <taxon>Eukaryota</taxon>
        <taxon>Sar</taxon>
        <taxon>Alveolata</taxon>
        <taxon>Ciliophora</taxon>
        <taxon>Intramacronucleata</taxon>
        <taxon>Spirotrichea</taxon>
        <taxon>Choreotrichia</taxon>
        <taxon>Tintinnida</taxon>
        <taxon>Xystonellidae</taxon>
        <taxon>Favella</taxon>
    </lineage>
</organism>
<sequence length="138" mass="15544">MNGAKIVENIFFTVTCISVFTCVIRSDYNFAMGLLSYYMIKNIGSKQGSDISKVSRTLILLTVMTIVMDVLWIIVMREVWDGKPLKNANAWKAFENIRSITLFLSFVNLVLKAISIVFLIPIMRGGRVMQPMAAASHM</sequence>
<feature type="transmembrane region" description="Helical" evidence="1">
    <location>
        <begin position="100"/>
        <end position="122"/>
    </location>
</feature>